<evidence type="ECO:0000313" key="1">
    <source>
        <dbReference type="EMBL" id="GLK78026.1"/>
    </source>
</evidence>
<gene>
    <name evidence="1" type="ORF">GCM10008171_32800</name>
</gene>
<protein>
    <submittedName>
        <fullName evidence="1">Uncharacterized protein</fullName>
    </submittedName>
</protein>
<dbReference type="EMBL" id="BSFK01000016">
    <property type="protein sequence ID" value="GLK78026.1"/>
    <property type="molecule type" value="Genomic_DNA"/>
</dbReference>
<proteinExistence type="predicted"/>
<keyword evidence="2" id="KW-1185">Reference proteome</keyword>
<dbReference type="Proteomes" id="UP001143364">
    <property type="component" value="Unassembled WGS sequence"/>
</dbReference>
<sequence>MPEPYKTGRYRLRPDGSRVVLQVEEAGMFHWQQRFASTRWRDATPADLIEAASFDLRPAAVEASVSLNT</sequence>
<name>A0A9W6N597_9HYPH</name>
<reference evidence="1" key="1">
    <citation type="journal article" date="2014" name="Int. J. Syst. Evol. Microbiol.">
        <title>Complete genome sequence of Corynebacterium casei LMG S-19264T (=DSM 44701T), isolated from a smear-ripened cheese.</title>
        <authorList>
            <consortium name="US DOE Joint Genome Institute (JGI-PGF)"/>
            <person name="Walter F."/>
            <person name="Albersmeier A."/>
            <person name="Kalinowski J."/>
            <person name="Ruckert C."/>
        </authorList>
    </citation>
    <scope>NUCLEOTIDE SEQUENCE</scope>
    <source>
        <strain evidence="1">VKM B-2555</strain>
    </source>
</reference>
<reference evidence="1" key="2">
    <citation type="submission" date="2023-01" db="EMBL/GenBank/DDBJ databases">
        <authorList>
            <person name="Sun Q."/>
            <person name="Evtushenko L."/>
        </authorList>
    </citation>
    <scope>NUCLEOTIDE SEQUENCE</scope>
    <source>
        <strain evidence="1">VKM B-2555</strain>
    </source>
</reference>
<organism evidence="1 2">
    <name type="scientific">Methylopila jiangsuensis</name>
    <dbReference type="NCBI Taxonomy" id="586230"/>
    <lineage>
        <taxon>Bacteria</taxon>
        <taxon>Pseudomonadati</taxon>
        <taxon>Pseudomonadota</taxon>
        <taxon>Alphaproteobacteria</taxon>
        <taxon>Hyphomicrobiales</taxon>
        <taxon>Methylopilaceae</taxon>
        <taxon>Methylopila</taxon>
    </lineage>
</organism>
<dbReference type="AlphaFoldDB" id="A0A9W6N597"/>
<comment type="caution">
    <text evidence="1">The sequence shown here is derived from an EMBL/GenBank/DDBJ whole genome shotgun (WGS) entry which is preliminary data.</text>
</comment>
<accession>A0A9W6N597</accession>
<evidence type="ECO:0000313" key="2">
    <source>
        <dbReference type="Proteomes" id="UP001143364"/>
    </source>
</evidence>